<protein>
    <recommendedName>
        <fullName evidence="1">non-specific serine/threonine protein kinase</fullName>
        <ecNumber evidence="1">2.7.11.1</ecNumber>
    </recommendedName>
</protein>
<keyword evidence="2" id="KW-0723">Serine/threonine-protein kinase</keyword>
<dbReference type="PROSITE" id="PS50011">
    <property type="entry name" value="PROTEIN_KINASE_DOM"/>
    <property type="match status" value="1"/>
</dbReference>
<evidence type="ECO:0000256" key="6">
    <source>
        <dbReference type="ARBA" id="ARBA00022840"/>
    </source>
</evidence>
<dbReference type="STRING" id="5288.A0A5C5G2S9"/>
<gene>
    <name evidence="11" type="ORF">DMC30DRAFT_360997</name>
</gene>
<dbReference type="InterPro" id="IPR008271">
    <property type="entry name" value="Ser/Thr_kinase_AS"/>
</dbReference>
<comment type="catalytic activity">
    <reaction evidence="8">
        <text>L-seryl-[protein] + ATP = O-phospho-L-seryl-[protein] + ADP + H(+)</text>
        <dbReference type="Rhea" id="RHEA:17989"/>
        <dbReference type="Rhea" id="RHEA-COMP:9863"/>
        <dbReference type="Rhea" id="RHEA-COMP:11604"/>
        <dbReference type="ChEBI" id="CHEBI:15378"/>
        <dbReference type="ChEBI" id="CHEBI:29999"/>
        <dbReference type="ChEBI" id="CHEBI:30616"/>
        <dbReference type="ChEBI" id="CHEBI:83421"/>
        <dbReference type="ChEBI" id="CHEBI:456216"/>
        <dbReference type="EC" id="2.7.11.1"/>
    </reaction>
</comment>
<evidence type="ECO:0000256" key="7">
    <source>
        <dbReference type="ARBA" id="ARBA00047899"/>
    </source>
</evidence>
<dbReference type="EMBL" id="SOZI01000019">
    <property type="protein sequence ID" value="TNY22846.1"/>
    <property type="molecule type" value="Genomic_DNA"/>
</dbReference>
<keyword evidence="12" id="KW-1185">Reference proteome</keyword>
<dbReference type="EC" id="2.7.11.1" evidence="1"/>
<dbReference type="InterPro" id="IPR000719">
    <property type="entry name" value="Prot_kinase_dom"/>
</dbReference>
<dbReference type="AlphaFoldDB" id="A0A5C5G2S9"/>
<dbReference type="GO" id="GO:0005524">
    <property type="term" value="F:ATP binding"/>
    <property type="evidence" value="ECO:0007669"/>
    <property type="project" value="UniProtKB-KW"/>
</dbReference>
<evidence type="ECO:0000256" key="4">
    <source>
        <dbReference type="ARBA" id="ARBA00022741"/>
    </source>
</evidence>
<keyword evidence="3" id="KW-0808">Transferase</keyword>
<evidence type="ECO:0000256" key="2">
    <source>
        <dbReference type="ARBA" id="ARBA00022527"/>
    </source>
</evidence>
<keyword evidence="5 11" id="KW-0418">Kinase</keyword>
<feature type="region of interest" description="Disordered" evidence="9">
    <location>
        <begin position="503"/>
        <end position="530"/>
    </location>
</feature>
<dbReference type="Gene3D" id="1.10.510.10">
    <property type="entry name" value="Transferase(Phosphotransferase) domain 1"/>
    <property type="match status" value="1"/>
</dbReference>
<dbReference type="PROSITE" id="PS00108">
    <property type="entry name" value="PROTEIN_KINASE_ST"/>
    <property type="match status" value="1"/>
</dbReference>
<dbReference type="Proteomes" id="UP000311382">
    <property type="component" value="Unassembled WGS sequence"/>
</dbReference>
<evidence type="ECO:0000313" key="12">
    <source>
        <dbReference type="Proteomes" id="UP000311382"/>
    </source>
</evidence>
<dbReference type="SMART" id="SM00220">
    <property type="entry name" value="S_TKc"/>
    <property type="match status" value="1"/>
</dbReference>
<comment type="caution">
    <text evidence="11">The sequence shown here is derived from an EMBL/GenBank/DDBJ whole genome shotgun (WGS) entry which is preliminary data.</text>
</comment>
<feature type="region of interest" description="Disordered" evidence="9">
    <location>
        <begin position="355"/>
        <end position="377"/>
    </location>
</feature>
<dbReference type="OrthoDB" id="539158at2759"/>
<reference evidence="11 12" key="1">
    <citation type="submission" date="2019-03" db="EMBL/GenBank/DDBJ databases">
        <title>Rhodosporidium diobovatum UCD-FST 08-225 genome sequencing, assembly, and annotation.</title>
        <authorList>
            <person name="Fakankun I.U."/>
            <person name="Fristensky B."/>
            <person name="Levin D.B."/>
        </authorList>
    </citation>
    <scope>NUCLEOTIDE SEQUENCE [LARGE SCALE GENOMIC DNA]</scope>
    <source>
        <strain evidence="11 12">UCD-FST 08-225</strain>
    </source>
</reference>
<keyword evidence="4" id="KW-0547">Nucleotide-binding</keyword>
<evidence type="ECO:0000256" key="8">
    <source>
        <dbReference type="ARBA" id="ARBA00048679"/>
    </source>
</evidence>
<comment type="catalytic activity">
    <reaction evidence="7">
        <text>L-threonyl-[protein] + ATP = O-phospho-L-threonyl-[protein] + ADP + H(+)</text>
        <dbReference type="Rhea" id="RHEA:46608"/>
        <dbReference type="Rhea" id="RHEA-COMP:11060"/>
        <dbReference type="Rhea" id="RHEA-COMP:11605"/>
        <dbReference type="ChEBI" id="CHEBI:15378"/>
        <dbReference type="ChEBI" id="CHEBI:30013"/>
        <dbReference type="ChEBI" id="CHEBI:30616"/>
        <dbReference type="ChEBI" id="CHEBI:61977"/>
        <dbReference type="ChEBI" id="CHEBI:456216"/>
        <dbReference type="EC" id="2.7.11.1"/>
    </reaction>
</comment>
<evidence type="ECO:0000259" key="10">
    <source>
        <dbReference type="PROSITE" id="PS50011"/>
    </source>
</evidence>
<evidence type="ECO:0000313" key="11">
    <source>
        <dbReference type="EMBL" id="TNY22846.1"/>
    </source>
</evidence>
<proteinExistence type="predicted"/>
<accession>A0A5C5G2S9</accession>
<feature type="compositionally biased region" description="Polar residues" evidence="9">
    <location>
        <begin position="356"/>
        <end position="377"/>
    </location>
</feature>
<dbReference type="Pfam" id="PF00069">
    <property type="entry name" value="Pkinase"/>
    <property type="match status" value="1"/>
</dbReference>
<name>A0A5C5G2S9_9BASI</name>
<dbReference type="PANTHER" id="PTHR24343">
    <property type="entry name" value="SERINE/THREONINE KINASE"/>
    <property type="match status" value="1"/>
</dbReference>
<dbReference type="PANTHER" id="PTHR24343:SF181">
    <property type="entry name" value="SNF-RELATED SERINE_THREONINE-PROTEIN KINASE"/>
    <property type="match status" value="1"/>
</dbReference>
<evidence type="ECO:0000256" key="9">
    <source>
        <dbReference type="SAM" id="MobiDB-lite"/>
    </source>
</evidence>
<keyword evidence="6" id="KW-0067">ATP-binding</keyword>
<dbReference type="GO" id="GO:0005737">
    <property type="term" value="C:cytoplasm"/>
    <property type="evidence" value="ECO:0007669"/>
    <property type="project" value="TreeGrafter"/>
</dbReference>
<evidence type="ECO:0000256" key="1">
    <source>
        <dbReference type="ARBA" id="ARBA00012513"/>
    </source>
</evidence>
<evidence type="ECO:0000256" key="3">
    <source>
        <dbReference type="ARBA" id="ARBA00022679"/>
    </source>
</evidence>
<dbReference type="InterPro" id="IPR011009">
    <property type="entry name" value="Kinase-like_dom_sf"/>
</dbReference>
<sequence length="565" mass="61377">MAVISSFPPLLGYVPREHLASGGQSAVYRALNPSTDQLAAIKVVPLRVPPGAAAAAGGGGGTAAMDPATAAKAKQLVREMRIHETLQHRNILRLFGGETRDECTVRAASGGAETTWPSGLYMVLDLADGGDLFDKITPDVGVDSDIAHLYFRQLISGLKYLNQHGICHRDVKPENCLLDGHGNLKVSDFGLATVFKYKGQERLLKDRCGSPPYAAPELARPQPYAAEPIDVWSAGVLLFALLFGNTPWDEPTPNSPEFAAFLDGSYAAQEPWRRLGSARESGVAQLLLAMLTVDPERRPRLKDIERMDWYCQSNPLLDLSTGLVADPHELLRRLLATLHAHEYLGPPAEDFEELMSASQATSQQLPALSQKMSQRGLDPNQSFRSSLQLYSRLSMAPTQRTNPNLTRFFTSQPLPVLLSVLTRALSSLSLAPSSPSTQPFELLYSSLASGSSASAKESSTAPTVEQVSSAPLGTLLARVRIRTRDKRNQKLWLAILVSKSVLPPDPSQSQGGGAGGMDVDGEEEQERGQEGLDVVCWKREADPLEMKRLWRSVAERLPEGVVVAM</sequence>
<evidence type="ECO:0000256" key="5">
    <source>
        <dbReference type="ARBA" id="ARBA00022777"/>
    </source>
</evidence>
<organism evidence="11 12">
    <name type="scientific">Rhodotorula diobovata</name>
    <dbReference type="NCBI Taxonomy" id="5288"/>
    <lineage>
        <taxon>Eukaryota</taxon>
        <taxon>Fungi</taxon>
        <taxon>Dikarya</taxon>
        <taxon>Basidiomycota</taxon>
        <taxon>Pucciniomycotina</taxon>
        <taxon>Microbotryomycetes</taxon>
        <taxon>Sporidiobolales</taxon>
        <taxon>Sporidiobolaceae</taxon>
        <taxon>Rhodotorula</taxon>
    </lineage>
</organism>
<dbReference type="SUPFAM" id="SSF56112">
    <property type="entry name" value="Protein kinase-like (PK-like)"/>
    <property type="match status" value="1"/>
</dbReference>
<feature type="domain" description="Protein kinase" evidence="10">
    <location>
        <begin position="13"/>
        <end position="310"/>
    </location>
</feature>
<dbReference type="GO" id="GO:0004674">
    <property type="term" value="F:protein serine/threonine kinase activity"/>
    <property type="evidence" value="ECO:0007669"/>
    <property type="project" value="UniProtKB-KW"/>
</dbReference>